<dbReference type="PANTHER" id="PTHR48043">
    <property type="entry name" value="EG:EG0003.4 PROTEIN-RELATED"/>
    <property type="match status" value="1"/>
</dbReference>
<keyword evidence="6" id="KW-1185">Reference proteome</keyword>
<evidence type="ECO:0000256" key="1">
    <source>
        <dbReference type="ARBA" id="ARBA00009995"/>
    </source>
</evidence>
<sequence>TSGGSTPLSWMFEEFGVPHSLSHNPSSLMTSLDVHSLFSRAKNIYADWLMHARFSAGRWMIDELFKEKFGPHYPGVQVRK</sequence>
<dbReference type="EMBL" id="BTSX01000001">
    <property type="protein sequence ID" value="GMS77962.1"/>
    <property type="molecule type" value="Genomic_DNA"/>
</dbReference>
<organism evidence="5 6">
    <name type="scientific">Pristionchus entomophagus</name>
    <dbReference type="NCBI Taxonomy" id="358040"/>
    <lineage>
        <taxon>Eukaryota</taxon>
        <taxon>Metazoa</taxon>
        <taxon>Ecdysozoa</taxon>
        <taxon>Nematoda</taxon>
        <taxon>Chromadorea</taxon>
        <taxon>Rhabditida</taxon>
        <taxon>Rhabditina</taxon>
        <taxon>Diplogasteromorpha</taxon>
        <taxon>Diplogasteroidea</taxon>
        <taxon>Neodiplogasteridae</taxon>
        <taxon>Pristionchus</taxon>
    </lineage>
</organism>
<dbReference type="PANTHER" id="PTHR48043:SF23">
    <property type="entry name" value="UDP-GLUCURONOSYLTRANSFERASE"/>
    <property type="match status" value="1"/>
</dbReference>
<dbReference type="GO" id="GO:0015020">
    <property type="term" value="F:glucuronosyltransferase activity"/>
    <property type="evidence" value="ECO:0007669"/>
    <property type="project" value="UniProtKB-EC"/>
</dbReference>
<name>A0AAV5S6Y5_9BILA</name>
<evidence type="ECO:0000256" key="4">
    <source>
        <dbReference type="ARBA" id="ARBA00022679"/>
    </source>
</evidence>
<evidence type="ECO:0000313" key="6">
    <source>
        <dbReference type="Proteomes" id="UP001432027"/>
    </source>
</evidence>
<feature type="non-terminal residue" evidence="5">
    <location>
        <position position="80"/>
    </location>
</feature>
<reference evidence="5" key="1">
    <citation type="submission" date="2023-10" db="EMBL/GenBank/DDBJ databases">
        <title>Genome assembly of Pristionchus species.</title>
        <authorList>
            <person name="Yoshida K."/>
            <person name="Sommer R.J."/>
        </authorList>
    </citation>
    <scope>NUCLEOTIDE SEQUENCE</scope>
    <source>
        <strain evidence="5">RS0144</strain>
    </source>
</reference>
<evidence type="ECO:0000256" key="2">
    <source>
        <dbReference type="ARBA" id="ARBA00012544"/>
    </source>
</evidence>
<evidence type="ECO:0000256" key="3">
    <source>
        <dbReference type="ARBA" id="ARBA00022676"/>
    </source>
</evidence>
<gene>
    <name evidence="5" type="ORF">PENTCL1PPCAC_137</name>
</gene>
<proteinExistence type="inferred from homology"/>
<dbReference type="EC" id="2.4.1.17" evidence="2"/>
<comment type="caution">
    <text evidence="5">The sequence shown here is derived from an EMBL/GenBank/DDBJ whole genome shotgun (WGS) entry which is preliminary data.</text>
</comment>
<accession>A0AAV5S6Y5</accession>
<comment type="similarity">
    <text evidence="1">Belongs to the UDP-glycosyltransferase family.</text>
</comment>
<feature type="non-terminal residue" evidence="5">
    <location>
        <position position="1"/>
    </location>
</feature>
<protein>
    <recommendedName>
        <fullName evidence="2">glucuronosyltransferase</fullName>
        <ecNumber evidence="2">2.4.1.17</ecNumber>
    </recommendedName>
</protein>
<dbReference type="InterPro" id="IPR050271">
    <property type="entry name" value="UDP-glycosyltransferase"/>
</dbReference>
<evidence type="ECO:0000313" key="5">
    <source>
        <dbReference type="EMBL" id="GMS77962.1"/>
    </source>
</evidence>
<keyword evidence="4" id="KW-0808">Transferase</keyword>
<dbReference type="AlphaFoldDB" id="A0AAV5S6Y5"/>
<dbReference type="Proteomes" id="UP001432027">
    <property type="component" value="Unassembled WGS sequence"/>
</dbReference>
<keyword evidence="3" id="KW-0328">Glycosyltransferase</keyword>